<dbReference type="OrthoDB" id="1430261at2"/>
<sequence length="249" mass="29041">MRLLRNIRRKLVDSGKFKSYLIYAFGEILLIVIGILIAYKISDLNEIRKNRIVEIKIYESLYEELHTNLNVLDSAIVRYGNNSLALESSLYYVGPKSGNLTQETKDIIVQIKFRNTNLRNEALNSINNTNKFEFLENDSLKELIAAYPNEMNVYNIQEVKIMNIVQNRLQPVIEKHISLIDLLPKENKKYNHIKNFGQQSNYSDLLNSREYQNSVIDQLLQTQIQLTYAKKLRNKTETLAIKLKKELKG</sequence>
<name>A0A3L9YWR4_9FLAO</name>
<keyword evidence="1" id="KW-1133">Transmembrane helix</keyword>
<organism evidence="2 3">
    <name type="scientific">Ulvibacter antarcticus</name>
    <dbReference type="NCBI Taxonomy" id="442714"/>
    <lineage>
        <taxon>Bacteria</taxon>
        <taxon>Pseudomonadati</taxon>
        <taxon>Bacteroidota</taxon>
        <taxon>Flavobacteriia</taxon>
        <taxon>Flavobacteriales</taxon>
        <taxon>Flavobacteriaceae</taxon>
        <taxon>Ulvibacter</taxon>
    </lineage>
</organism>
<evidence type="ECO:0000313" key="2">
    <source>
        <dbReference type="EMBL" id="RMA64764.1"/>
    </source>
</evidence>
<proteinExistence type="predicted"/>
<dbReference type="EMBL" id="REFC01000012">
    <property type="protein sequence ID" value="RMA64764.1"/>
    <property type="molecule type" value="Genomic_DNA"/>
</dbReference>
<protein>
    <submittedName>
        <fullName evidence="2">Uncharacterized protein</fullName>
    </submittedName>
</protein>
<feature type="transmembrane region" description="Helical" evidence="1">
    <location>
        <begin position="20"/>
        <end position="39"/>
    </location>
</feature>
<keyword evidence="1" id="KW-0812">Transmembrane</keyword>
<evidence type="ECO:0000313" key="3">
    <source>
        <dbReference type="Proteomes" id="UP000271339"/>
    </source>
</evidence>
<dbReference type="RefSeq" id="WP_121907195.1">
    <property type="nucleotide sequence ID" value="NZ_REFC01000012.1"/>
</dbReference>
<gene>
    <name evidence="2" type="ORF">BXY75_1645</name>
</gene>
<evidence type="ECO:0000256" key="1">
    <source>
        <dbReference type="SAM" id="Phobius"/>
    </source>
</evidence>
<accession>A0A3L9YWR4</accession>
<dbReference type="Proteomes" id="UP000271339">
    <property type="component" value="Unassembled WGS sequence"/>
</dbReference>
<dbReference type="AlphaFoldDB" id="A0A3L9YWR4"/>
<keyword evidence="1" id="KW-0472">Membrane</keyword>
<comment type="caution">
    <text evidence="2">The sequence shown here is derived from an EMBL/GenBank/DDBJ whole genome shotgun (WGS) entry which is preliminary data.</text>
</comment>
<reference evidence="2 3" key="1">
    <citation type="submission" date="2018-10" db="EMBL/GenBank/DDBJ databases">
        <title>Genomic Encyclopedia of Archaeal and Bacterial Type Strains, Phase II (KMG-II): from individual species to whole genera.</title>
        <authorList>
            <person name="Goeker M."/>
        </authorList>
    </citation>
    <scope>NUCLEOTIDE SEQUENCE [LARGE SCALE GENOMIC DNA]</scope>
    <source>
        <strain evidence="2 3">DSM 23424</strain>
    </source>
</reference>
<keyword evidence="3" id="KW-1185">Reference proteome</keyword>